<dbReference type="Proteomes" id="UP000675121">
    <property type="component" value="Unassembled WGS sequence"/>
</dbReference>
<comment type="catalytic activity">
    <reaction evidence="13">
        <text>ATP + H2O = ADP + phosphate + H(+)</text>
        <dbReference type="Rhea" id="RHEA:13065"/>
        <dbReference type="ChEBI" id="CHEBI:15377"/>
        <dbReference type="ChEBI" id="CHEBI:15378"/>
        <dbReference type="ChEBI" id="CHEBI:30616"/>
        <dbReference type="ChEBI" id="CHEBI:43474"/>
        <dbReference type="ChEBI" id="CHEBI:456216"/>
        <dbReference type="EC" id="5.6.2.4"/>
    </reaction>
</comment>
<evidence type="ECO:0000256" key="11">
    <source>
        <dbReference type="ARBA" id="ARBA00034617"/>
    </source>
</evidence>
<feature type="domain" description="UvrD-like helicase ATP-binding" evidence="15">
    <location>
        <begin position="1"/>
        <end position="409"/>
    </location>
</feature>
<evidence type="ECO:0000256" key="6">
    <source>
        <dbReference type="ARBA" id="ARBA00022839"/>
    </source>
</evidence>
<comment type="catalytic activity">
    <reaction evidence="11">
        <text>Couples ATP hydrolysis with the unwinding of duplex DNA by translocating in the 3'-5' direction.</text>
        <dbReference type="EC" id="5.6.2.4"/>
    </reaction>
</comment>
<evidence type="ECO:0000256" key="4">
    <source>
        <dbReference type="ARBA" id="ARBA00022801"/>
    </source>
</evidence>
<reference evidence="17" key="1">
    <citation type="submission" date="2021-02" db="EMBL/GenBank/DDBJ databases">
        <authorList>
            <person name="Vanwijnsberghe S."/>
        </authorList>
    </citation>
    <scope>NUCLEOTIDE SEQUENCE</scope>
    <source>
        <strain evidence="17">R-70211</strain>
    </source>
</reference>
<evidence type="ECO:0000256" key="1">
    <source>
        <dbReference type="ARBA" id="ARBA00022722"/>
    </source>
</evidence>
<evidence type="ECO:0000256" key="9">
    <source>
        <dbReference type="ARBA" id="ARBA00023204"/>
    </source>
</evidence>
<evidence type="ECO:0000256" key="8">
    <source>
        <dbReference type="ARBA" id="ARBA00023125"/>
    </source>
</evidence>
<keyword evidence="6" id="KW-0269">Exonuclease</keyword>
<dbReference type="PROSITE" id="PS51198">
    <property type="entry name" value="UVRD_HELICASE_ATP_BIND"/>
    <property type="match status" value="1"/>
</dbReference>
<dbReference type="Pfam" id="PF12705">
    <property type="entry name" value="PDDEXK_1"/>
    <property type="match status" value="1"/>
</dbReference>
<keyword evidence="1" id="KW-0540">Nuclease</keyword>
<name>A0A9N8N0V1_9BURK</name>
<evidence type="ECO:0000313" key="17">
    <source>
        <dbReference type="EMBL" id="CAE6934408.1"/>
    </source>
</evidence>
<dbReference type="InterPro" id="IPR027417">
    <property type="entry name" value="P-loop_NTPase"/>
</dbReference>
<dbReference type="EMBL" id="CAJNAS010000016">
    <property type="protein sequence ID" value="CAE6934408.1"/>
    <property type="molecule type" value="Genomic_DNA"/>
</dbReference>
<dbReference type="AlphaFoldDB" id="A0A9N8N0V1"/>
<keyword evidence="3" id="KW-0227">DNA damage</keyword>
<feature type="domain" description="UvrD-like helicase C-terminal" evidence="16">
    <location>
        <begin position="433"/>
        <end position="704"/>
    </location>
</feature>
<keyword evidence="2 14" id="KW-0547">Nucleotide-binding</keyword>
<dbReference type="GO" id="GO:0003677">
    <property type="term" value="F:DNA binding"/>
    <property type="evidence" value="ECO:0007669"/>
    <property type="project" value="UniProtKB-KW"/>
</dbReference>
<dbReference type="InterPro" id="IPR038726">
    <property type="entry name" value="PDDEXK_AddAB-type"/>
</dbReference>
<evidence type="ECO:0000256" key="14">
    <source>
        <dbReference type="PROSITE-ProRule" id="PRU00560"/>
    </source>
</evidence>
<evidence type="ECO:0000256" key="7">
    <source>
        <dbReference type="ARBA" id="ARBA00022840"/>
    </source>
</evidence>
<keyword evidence="9" id="KW-0234">DNA repair</keyword>
<dbReference type="SUPFAM" id="SSF52980">
    <property type="entry name" value="Restriction endonuclease-like"/>
    <property type="match status" value="1"/>
</dbReference>
<dbReference type="GO" id="GO:0004527">
    <property type="term" value="F:exonuclease activity"/>
    <property type="evidence" value="ECO:0007669"/>
    <property type="project" value="UniProtKB-KW"/>
</dbReference>
<evidence type="ECO:0000256" key="2">
    <source>
        <dbReference type="ARBA" id="ARBA00022741"/>
    </source>
</evidence>
<dbReference type="GO" id="GO:0005829">
    <property type="term" value="C:cytosol"/>
    <property type="evidence" value="ECO:0007669"/>
    <property type="project" value="TreeGrafter"/>
</dbReference>
<keyword evidence="7 14" id="KW-0067">ATP-binding</keyword>
<dbReference type="GO" id="GO:0043138">
    <property type="term" value="F:3'-5' DNA helicase activity"/>
    <property type="evidence" value="ECO:0007669"/>
    <property type="project" value="UniProtKB-EC"/>
</dbReference>
<dbReference type="Gene3D" id="3.40.50.300">
    <property type="entry name" value="P-loop containing nucleotide triphosphate hydrolases"/>
    <property type="match status" value="4"/>
</dbReference>
<comment type="caution">
    <text evidence="17">The sequence shown here is derived from an EMBL/GenBank/DDBJ whole genome shotgun (WGS) entry which is preliminary data.</text>
</comment>
<sequence length="1063" mass="116314">MNNIEFISAGAGSGKTYRLTTTLAEALETGAARPHAVLATTFTVKAATELRERARAWLLDKGRLDLATAIGQAKLGTVNSVCGQLLQRFCFEMGLSPDQTVLSEAHSKRLLKTALDETLDGFGQVELSRLTTRFGIDQADWAESIGNVVHAARNNDLAPETLRLMGARNADLMLENWPAPTTGIDHTAALQMALATAEKTVADEVDSLQASGAKVTKVMLEGLHELQRLNRIFREGRWTWPDWIAACNIDAGAKMRDTVAPAANAAQTHSEHPAYHADVRRYLDLVFGLAADALDTYAQTKRQLGAVDFSDQEILLLRAVRENQDVRDALADELDLIMVDEFQDTSPLQLALFVELARLARRSVWVGDPKQAIYGFRGTDASLIAGVLAAIEGWGGKIGEPLTISRRSTPALVSLTNQIFVPAFQPDDLPADAVRLAASRSDIAGQPSLLNWDFESSKNETDYLGLGPAVRELLDSGLQVEDKTSKKLRNVRPGDIAILCRKNDQVDLAVTALARWGIPSASPRAGLLGTPEVLFVLACLRRILDAGDTVATALILTLADGVPVSEWLADRLAYLSDPEAKPYEWKLTGDTPHPLLTRLESLRPNLLAMTPSEALRLAKAESHVARVASQWSTSPHEARTRIANVETLVELGKTYEDECVAVKRPATVSGLLQWLTLLAETGDDDRAATADNAVSVLTHHGAKGLEWPVVILTSLGTESRSALWDVRARTDGTFDPQHPLDHRFVHFWPRTWGKRKQPQAAVNAEASEIGRAMARDARAEGRRLLYVSMTRARDVNVLVSCVRKQQPNRKWIDEVGASQLLFWETGTRTLILEDGLYMNMSSKTWSAEECAVTPPQQQPIVCNWFRTRPPIDEKPLWFRPSGAEGGAYAVAEVEPVGTRLAISAKADMTTIGTAMHLCIARAGTSGKTDLDEIDQILVNWGVSDALDKKAVASQVEALLTWVAKRWPDRPVHIEVPIEADRPDGSRLRGRIDFLIDVEDGWILLDHKSNPGGASRDADIANEHGAQLASYAEALTRATGRPVKEQWLYLPVGARAVRVEAIPA</sequence>
<proteinExistence type="predicted"/>
<dbReference type="GO" id="GO:0033202">
    <property type="term" value="C:DNA helicase complex"/>
    <property type="evidence" value="ECO:0007669"/>
    <property type="project" value="TreeGrafter"/>
</dbReference>
<dbReference type="EC" id="5.6.2.4" evidence="12"/>
<dbReference type="InterPro" id="IPR014017">
    <property type="entry name" value="DNA_helicase_UvrD-like_C"/>
</dbReference>
<dbReference type="InterPro" id="IPR014016">
    <property type="entry name" value="UvrD-like_ATP-bd"/>
</dbReference>
<organism evidence="17 18">
    <name type="scientific">Paraburkholderia domus</name>
    <dbReference type="NCBI Taxonomy" id="2793075"/>
    <lineage>
        <taxon>Bacteria</taxon>
        <taxon>Pseudomonadati</taxon>
        <taxon>Pseudomonadota</taxon>
        <taxon>Betaproteobacteria</taxon>
        <taxon>Burkholderiales</taxon>
        <taxon>Burkholderiaceae</taxon>
        <taxon>Paraburkholderia</taxon>
    </lineage>
</organism>
<dbReference type="RefSeq" id="WP_201139347.1">
    <property type="nucleotide sequence ID" value="NZ_CAJNAS010000016.1"/>
</dbReference>
<dbReference type="SUPFAM" id="SSF52540">
    <property type="entry name" value="P-loop containing nucleoside triphosphate hydrolases"/>
    <property type="match status" value="1"/>
</dbReference>
<dbReference type="Pfam" id="PF00580">
    <property type="entry name" value="UvrD-helicase"/>
    <property type="match status" value="1"/>
</dbReference>
<accession>A0A9N8N0V1</accession>
<dbReference type="InterPro" id="IPR011335">
    <property type="entry name" value="Restrct_endonuc-II-like"/>
</dbReference>
<evidence type="ECO:0000313" key="18">
    <source>
        <dbReference type="Proteomes" id="UP000675121"/>
    </source>
</evidence>
<evidence type="ECO:0000256" key="5">
    <source>
        <dbReference type="ARBA" id="ARBA00022806"/>
    </source>
</evidence>
<dbReference type="InterPro" id="IPR000212">
    <property type="entry name" value="DNA_helicase_UvrD/REP"/>
</dbReference>
<evidence type="ECO:0000256" key="10">
    <source>
        <dbReference type="ARBA" id="ARBA00023235"/>
    </source>
</evidence>
<keyword evidence="5 14" id="KW-0347">Helicase</keyword>
<keyword evidence="4 14" id="KW-0378">Hydrolase</keyword>
<evidence type="ECO:0000259" key="16">
    <source>
        <dbReference type="PROSITE" id="PS51217"/>
    </source>
</evidence>
<evidence type="ECO:0000256" key="3">
    <source>
        <dbReference type="ARBA" id="ARBA00022763"/>
    </source>
</evidence>
<dbReference type="InterPro" id="IPR011604">
    <property type="entry name" value="PDDEXK-like_dom_sf"/>
</dbReference>
<evidence type="ECO:0000259" key="15">
    <source>
        <dbReference type="PROSITE" id="PS51198"/>
    </source>
</evidence>
<dbReference type="PROSITE" id="PS51217">
    <property type="entry name" value="UVRD_HELICASE_CTER"/>
    <property type="match status" value="1"/>
</dbReference>
<evidence type="ECO:0000256" key="12">
    <source>
        <dbReference type="ARBA" id="ARBA00034808"/>
    </source>
</evidence>
<dbReference type="GO" id="GO:0000725">
    <property type="term" value="P:recombinational repair"/>
    <property type="evidence" value="ECO:0007669"/>
    <property type="project" value="TreeGrafter"/>
</dbReference>
<gene>
    <name evidence="17" type="primary">addA</name>
    <name evidence="17" type="ORF">R70211_05303</name>
</gene>
<feature type="binding site" evidence="14">
    <location>
        <begin position="9"/>
        <end position="16"/>
    </location>
    <ligand>
        <name>ATP</name>
        <dbReference type="ChEBI" id="CHEBI:30616"/>
    </ligand>
</feature>
<dbReference type="Gene3D" id="3.90.320.10">
    <property type="match status" value="1"/>
</dbReference>
<protein>
    <recommendedName>
        <fullName evidence="12">DNA 3'-5' helicase</fullName>
        <ecNumber evidence="12">5.6.2.4</ecNumber>
    </recommendedName>
</protein>
<dbReference type="PANTHER" id="PTHR11070">
    <property type="entry name" value="UVRD / RECB / PCRA DNA HELICASE FAMILY MEMBER"/>
    <property type="match status" value="1"/>
</dbReference>
<dbReference type="PANTHER" id="PTHR11070:SF55">
    <property type="entry name" value="DNA 3'-5' HELICASE"/>
    <property type="match status" value="1"/>
</dbReference>
<keyword evidence="18" id="KW-1185">Reference proteome</keyword>
<evidence type="ECO:0000256" key="13">
    <source>
        <dbReference type="ARBA" id="ARBA00048988"/>
    </source>
</evidence>
<dbReference type="Pfam" id="PF13361">
    <property type="entry name" value="UvrD_C"/>
    <property type="match status" value="1"/>
</dbReference>
<keyword evidence="10" id="KW-0413">Isomerase</keyword>
<keyword evidence="8" id="KW-0238">DNA-binding</keyword>
<dbReference type="GO" id="GO:0005524">
    <property type="term" value="F:ATP binding"/>
    <property type="evidence" value="ECO:0007669"/>
    <property type="project" value="UniProtKB-UniRule"/>
</dbReference>